<dbReference type="SMART" id="SM00404">
    <property type="entry name" value="PTPc_motif"/>
    <property type="match status" value="1"/>
</dbReference>
<proteinExistence type="predicted"/>
<dbReference type="InterPro" id="IPR016130">
    <property type="entry name" value="Tyr_Pase_AS"/>
</dbReference>
<dbReference type="Gene3D" id="3.90.190.10">
    <property type="entry name" value="Protein tyrosine phosphatase superfamily"/>
    <property type="match status" value="1"/>
</dbReference>
<dbReference type="AlphaFoldDB" id="A0A914HKQ0"/>
<dbReference type="WBParaSite" id="Gr19_v10_g17520.t1">
    <property type="protein sequence ID" value="Gr19_v10_g17520.t1"/>
    <property type="gene ID" value="Gr19_v10_g17520"/>
</dbReference>
<dbReference type="SUPFAM" id="SSF55550">
    <property type="entry name" value="SH2 domain"/>
    <property type="match status" value="1"/>
</dbReference>
<dbReference type="GO" id="GO:0005737">
    <property type="term" value="C:cytoplasm"/>
    <property type="evidence" value="ECO:0007669"/>
    <property type="project" value="TreeGrafter"/>
</dbReference>
<keyword evidence="3" id="KW-0904">Protein phosphatase</keyword>
<dbReference type="PANTHER" id="PTHR46257">
    <property type="entry name" value="TYROSINE-PROTEIN PHOSPHATASE CORKSCREW"/>
    <property type="match status" value="1"/>
</dbReference>
<dbReference type="Gene3D" id="3.30.505.10">
    <property type="entry name" value="SH2 domain"/>
    <property type="match status" value="1"/>
</dbReference>
<dbReference type="GO" id="GO:0035556">
    <property type="term" value="P:intracellular signal transduction"/>
    <property type="evidence" value="ECO:0007669"/>
    <property type="project" value="TreeGrafter"/>
</dbReference>
<protein>
    <recommendedName>
        <fullName evidence="1">protein-tyrosine-phosphatase</fullName>
        <ecNumber evidence="1">3.1.3.48</ecNumber>
    </recommendedName>
</protein>
<evidence type="ECO:0000256" key="1">
    <source>
        <dbReference type="ARBA" id="ARBA00013064"/>
    </source>
</evidence>
<dbReference type="PROSITE" id="PS50055">
    <property type="entry name" value="TYR_PHOSPHATASE_PTP"/>
    <property type="match status" value="1"/>
</dbReference>
<evidence type="ECO:0000313" key="10">
    <source>
        <dbReference type="WBParaSite" id="Gr19_v10_g17520.t1"/>
    </source>
</evidence>
<dbReference type="InterPro" id="IPR000980">
    <property type="entry name" value="SH2"/>
</dbReference>
<name>A0A914HKQ0_GLORO</name>
<dbReference type="SMART" id="SM00194">
    <property type="entry name" value="PTPc"/>
    <property type="match status" value="1"/>
</dbReference>
<evidence type="ECO:0000259" key="8">
    <source>
        <dbReference type="PROSITE" id="PS50056"/>
    </source>
</evidence>
<evidence type="ECO:0000256" key="3">
    <source>
        <dbReference type="ARBA" id="ARBA00022912"/>
    </source>
</evidence>
<feature type="domain" description="Tyrosine specific protein phosphatases" evidence="8">
    <location>
        <begin position="382"/>
        <end position="460"/>
    </location>
</feature>
<dbReference type="GO" id="GO:0001784">
    <property type="term" value="F:phosphotyrosine residue binding"/>
    <property type="evidence" value="ECO:0007669"/>
    <property type="project" value="TreeGrafter"/>
</dbReference>
<keyword evidence="9" id="KW-1185">Reference proteome</keyword>
<feature type="domain" description="SH2" evidence="6">
    <location>
        <begin position="69"/>
        <end position="162"/>
    </location>
</feature>
<dbReference type="GO" id="GO:0000278">
    <property type="term" value="P:mitotic cell cycle"/>
    <property type="evidence" value="ECO:0007669"/>
    <property type="project" value="TreeGrafter"/>
</dbReference>
<dbReference type="Pfam" id="PF00017">
    <property type="entry name" value="SH2"/>
    <property type="match status" value="1"/>
</dbReference>
<accession>A0A914HKQ0</accession>
<dbReference type="PROSITE" id="PS50001">
    <property type="entry name" value="SH2"/>
    <property type="match status" value="1"/>
</dbReference>
<dbReference type="PROSITE" id="PS50056">
    <property type="entry name" value="TYR_PHOSPHATASE_2"/>
    <property type="match status" value="1"/>
</dbReference>
<dbReference type="InterPro" id="IPR000387">
    <property type="entry name" value="Tyr_Pase_dom"/>
</dbReference>
<dbReference type="Pfam" id="PF00102">
    <property type="entry name" value="Y_phosphatase"/>
    <property type="match status" value="1"/>
</dbReference>
<reference evidence="10" key="1">
    <citation type="submission" date="2022-11" db="UniProtKB">
        <authorList>
            <consortium name="WormBaseParasite"/>
        </authorList>
    </citation>
    <scope>IDENTIFICATION</scope>
</reference>
<sequence length="478" mass="54970">MHPRFFYDVTGERARELLFLYGGKGCDQANRIPRITRSPFIKGAALLTLSSPVKIPFCETVVNIGRDRFFHISTSGQEAETLLRQKADGTYLLRESTSCEGEFAVSVKGKNAVIHVRIHRRNGRFGIVPKDSFRGLADLLDNYVRMPMVQNDGGVVKLVAAFSTTRFTAATIDDRIDCLLRSQRKPGIKDGFVDEFEGLHREEDAQMFISCKEGRRTENVRKNRYRNVVPFDHTRIKLKSLAENDYINANYIKVPLDVKRYPEFGEFQRDYISTQGCLEETVNDFWQMVWQEESRLIVMVTKEVERGRVKCFRYWPDFEEQKVYGIKRLSVKSLQEQTTGDYVHRLFLLCAAENDSGPSRLVHHFQILGWEDNESCPVGSVLRFLDSVNDCVLKEQIGEQGPAVVHCSAGIGRTGTYIALDILTNCIRRNGPQCVCDVQKTVRMLREQRATMVQTEAQYRFIYYVISAFMKSYRNIHT</sequence>
<evidence type="ECO:0000256" key="4">
    <source>
        <dbReference type="ARBA" id="ARBA00022999"/>
    </source>
</evidence>
<keyword evidence="4 5" id="KW-0727">SH2 domain</keyword>
<organism evidence="9 10">
    <name type="scientific">Globodera rostochiensis</name>
    <name type="common">Golden nematode worm</name>
    <name type="synonym">Heterodera rostochiensis</name>
    <dbReference type="NCBI Taxonomy" id="31243"/>
    <lineage>
        <taxon>Eukaryota</taxon>
        <taxon>Metazoa</taxon>
        <taxon>Ecdysozoa</taxon>
        <taxon>Nematoda</taxon>
        <taxon>Chromadorea</taxon>
        <taxon>Rhabditida</taxon>
        <taxon>Tylenchina</taxon>
        <taxon>Tylenchomorpha</taxon>
        <taxon>Tylenchoidea</taxon>
        <taxon>Heteroderidae</taxon>
        <taxon>Heteroderinae</taxon>
        <taxon>Globodera</taxon>
    </lineage>
</organism>
<dbReference type="InterPro" id="IPR003595">
    <property type="entry name" value="Tyr_Pase_cat"/>
</dbReference>
<dbReference type="SUPFAM" id="SSF52799">
    <property type="entry name" value="(Phosphotyrosine protein) phosphatases II"/>
    <property type="match status" value="1"/>
</dbReference>
<dbReference type="GO" id="GO:0030154">
    <property type="term" value="P:cell differentiation"/>
    <property type="evidence" value="ECO:0007669"/>
    <property type="project" value="TreeGrafter"/>
</dbReference>
<feature type="domain" description="Tyrosine-protein phosphatase" evidence="7">
    <location>
        <begin position="192"/>
        <end position="469"/>
    </location>
</feature>
<dbReference type="InterPro" id="IPR029021">
    <property type="entry name" value="Prot-tyrosine_phosphatase-like"/>
</dbReference>
<keyword evidence="2" id="KW-0378">Hydrolase</keyword>
<dbReference type="SMART" id="SM00252">
    <property type="entry name" value="SH2"/>
    <property type="match status" value="1"/>
</dbReference>
<dbReference type="PANTHER" id="PTHR46257:SF3">
    <property type="entry name" value="TYROSINE-PROTEIN PHOSPHATASE CORKSCREW"/>
    <property type="match status" value="1"/>
</dbReference>
<dbReference type="Proteomes" id="UP000887572">
    <property type="component" value="Unplaced"/>
</dbReference>
<dbReference type="GO" id="GO:0004726">
    <property type="term" value="F:non-membrane spanning protein tyrosine phosphatase activity"/>
    <property type="evidence" value="ECO:0007669"/>
    <property type="project" value="TreeGrafter"/>
</dbReference>
<evidence type="ECO:0000259" key="6">
    <source>
        <dbReference type="PROSITE" id="PS50001"/>
    </source>
</evidence>
<dbReference type="InterPro" id="IPR052123">
    <property type="entry name" value="Non-rcpt_Tyr_Phosphatase"/>
</dbReference>
<dbReference type="PRINTS" id="PR00700">
    <property type="entry name" value="PRTYPHPHTASE"/>
</dbReference>
<dbReference type="InterPro" id="IPR000242">
    <property type="entry name" value="PTP_cat"/>
</dbReference>
<evidence type="ECO:0000313" key="9">
    <source>
        <dbReference type="Proteomes" id="UP000887572"/>
    </source>
</evidence>
<evidence type="ECO:0000259" key="7">
    <source>
        <dbReference type="PROSITE" id="PS50055"/>
    </source>
</evidence>
<evidence type="ECO:0000256" key="5">
    <source>
        <dbReference type="PROSITE-ProRule" id="PRU00191"/>
    </source>
</evidence>
<evidence type="ECO:0000256" key="2">
    <source>
        <dbReference type="ARBA" id="ARBA00022801"/>
    </source>
</evidence>
<dbReference type="PROSITE" id="PS00383">
    <property type="entry name" value="TYR_PHOSPHATASE_1"/>
    <property type="match status" value="1"/>
</dbReference>
<dbReference type="EC" id="3.1.3.48" evidence="1"/>
<dbReference type="InterPro" id="IPR036860">
    <property type="entry name" value="SH2_dom_sf"/>
</dbReference>